<organism evidence="15 16">
    <name type="scientific">Vagococcus allomyrinae</name>
    <dbReference type="NCBI Taxonomy" id="2794353"/>
    <lineage>
        <taxon>Bacteria</taxon>
        <taxon>Bacillati</taxon>
        <taxon>Bacillota</taxon>
        <taxon>Bacilli</taxon>
        <taxon>Lactobacillales</taxon>
        <taxon>Enterococcaceae</taxon>
        <taxon>Vagococcus</taxon>
    </lineage>
</organism>
<keyword evidence="1" id="KW-0004">4Fe-4S</keyword>
<dbReference type="GO" id="GO:0005524">
    <property type="term" value="F:ATP binding"/>
    <property type="evidence" value="ECO:0007669"/>
    <property type="project" value="UniProtKB-KW"/>
</dbReference>
<dbReference type="GO" id="GO:0003678">
    <property type="term" value="F:DNA helicase activity"/>
    <property type="evidence" value="ECO:0007669"/>
    <property type="project" value="InterPro"/>
</dbReference>
<keyword evidence="6 15" id="KW-0347">Helicase</keyword>
<dbReference type="GO" id="GO:0006281">
    <property type="term" value="P:DNA repair"/>
    <property type="evidence" value="ECO:0007669"/>
    <property type="project" value="UniProtKB-KW"/>
</dbReference>
<dbReference type="GO" id="GO:0046872">
    <property type="term" value="F:metal ion binding"/>
    <property type="evidence" value="ECO:0007669"/>
    <property type="project" value="UniProtKB-KW"/>
</dbReference>
<keyword evidence="2" id="KW-0479">Metal-binding</keyword>
<dbReference type="InterPro" id="IPR042493">
    <property type="entry name" value="XPD_DNA_FeS"/>
</dbReference>
<dbReference type="Gene3D" id="3.40.50.300">
    <property type="entry name" value="P-loop containing nucleotide triphosphate hydrolases"/>
    <property type="match status" value="2"/>
</dbReference>
<dbReference type="Gene3D" id="1.10.275.40">
    <property type="match status" value="1"/>
</dbReference>
<evidence type="ECO:0000256" key="12">
    <source>
        <dbReference type="ARBA" id="ARBA00023235"/>
    </source>
</evidence>
<keyword evidence="3" id="KW-0547">Nucleotide-binding</keyword>
<sequence length="786" mass="90574">MAIKNQLSVRRLVEFIMRKGSIDSRITSLDNAMAEGTRLHTKIQKAMGPDYQKEVTLSIKVPLAERELVIDGRADGIIRDDSGVTIDEIKTSEREFEDVSQEQLDLYWYQAMCYGYMVANEEELSEIQIQLTYMQSVTEQITRQKRTHTFAELEAFFQELIIQYEVWLIFQDNWTTIRNASIQELTFPYGDYRKGQRELAVATYKTILLEKKLYTEAPTGTGKTISTLFPAVKSIGEGKTEKIFYLTAKTITRQVAEDAVEGMKQKGLKLKSVTLTAKDKICFMDERICTPDHCPFANGYYDRLNEGLFDLLEHENQLTREVIEEYARKHSLCPFELSLDVSLWCDTIICDYNYLFDPIVYLRRFFQAEKEDYVFLVDETHNLVNRGKEMFSASLSRNQFAVVKKILPTEDKLLRRRLARVMKELKQFGDACEDRDFMKQSEPVDSLFHHLYQLNEAVKEWLPQHLNGQGEKEVLGLYFEVINYLKISELYDERYITYVSCQDKDVYIKQLCLDPSYLLGQTLAKGKASVLFSASLSPLFYYSDVLGGGDEGLTYQLPSPFDPHNQLLVVADYLQTTYREREKSIPDLIESIVSMVKGKTGNYMVFFPSYAYLDQVLYGFSEAHPEILTLTQTGQMSEEEREAFLNQFIPEPTSSLVAFCVLGGIFSEGIDLKGDRLSGVAIVGVGLPQMNLEQELLKGYYDQQNGDGFQYAYQIPGMNKVLQAAGRVIRDSQDIGVVLLLDQRFNTQRYKRYFPPHWQHGQIAHSLGQLNQQIQDFWQEKVAQDD</sequence>
<evidence type="ECO:0000256" key="3">
    <source>
        <dbReference type="ARBA" id="ARBA00022741"/>
    </source>
</evidence>
<keyword evidence="8" id="KW-0408">Iron</keyword>
<dbReference type="Proteomes" id="UP000674938">
    <property type="component" value="Unassembled WGS sequence"/>
</dbReference>
<dbReference type="InterPro" id="IPR006554">
    <property type="entry name" value="Helicase-like_DEXD_c2"/>
</dbReference>
<comment type="similarity">
    <text evidence="13">Belongs to the helicase family. DinG subfamily.</text>
</comment>
<dbReference type="Pfam" id="PF13307">
    <property type="entry name" value="Helicase_C_2"/>
    <property type="match status" value="1"/>
</dbReference>
<evidence type="ECO:0000256" key="13">
    <source>
        <dbReference type="ARBA" id="ARBA00038058"/>
    </source>
</evidence>
<dbReference type="SUPFAM" id="SSF52540">
    <property type="entry name" value="P-loop containing nucleoside triphosphate hydrolases"/>
    <property type="match status" value="1"/>
</dbReference>
<keyword evidence="9" id="KW-0411">Iron-sulfur</keyword>
<accession>A0A940PDB7</accession>
<dbReference type="Gene3D" id="3.90.320.10">
    <property type="match status" value="1"/>
</dbReference>
<gene>
    <name evidence="15" type="ORF">I6N95_23510</name>
</gene>
<dbReference type="InterPro" id="IPR006555">
    <property type="entry name" value="ATP-dep_Helicase_C"/>
</dbReference>
<keyword evidence="5" id="KW-0378">Hydrolase</keyword>
<dbReference type="RefSeq" id="WP_209531995.1">
    <property type="nucleotide sequence ID" value="NZ_JAEEGA010000021.1"/>
</dbReference>
<dbReference type="InterPro" id="IPR014013">
    <property type="entry name" value="Helic_SF1/SF2_ATP-bd_DinG/Rad3"/>
</dbReference>
<evidence type="ECO:0000256" key="6">
    <source>
        <dbReference type="ARBA" id="ARBA00022806"/>
    </source>
</evidence>
<dbReference type="Pfam" id="PF06733">
    <property type="entry name" value="DEAD_2"/>
    <property type="match status" value="1"/>
</dbReference>
<dbReference type="GO" id="GO:0003677">
    <property type="term" value="F:DNA binding"/>
    <property type="evidence" value="ECO:0007669"/>
    <property type="project" value="UniProtKB-KW"/>
</dbReference>
<feature type="domain" description="Helicase ATP-binding" evidence="14">
    <location>
        <begin position="182"/>
        <end position="432"/>
    </location>
</feature>
<keyword evidence="4" id="KW-0227">DNA damage</keyword>
<evidence type="ECO:0000256" key="1">
    <source>
        <dbReference type="ARBA" id="ARBA00022485"/>
    </source>
</evidence>
<dbReference type="PROSITE" id="PS51193">
    <property type="entry name" value="HELICASE_ATP_BIND_2"/>
    <property type="match status" value="1"/>
</dbReference>
<dbReference type="Gene3D" id="1.10.30.20">
    <property type="entry name" value="Bacterial XPD DNA helicase, FeS cluster domain"/>
    <property type="match status" value="1"/>
</dbReference>
<dbReference type="InterPro" id="IPR011604">
    <property type="entry name" value="PDDEXK-like_dom_sf"/>
</dbReference>
<dbReference type="GO" id="GO:0051539">
    <property type="term" value="F:4 iron, 4 sulfur cluster binding"/>
    <property type="evidence" value="ECO:0007669"/>
    <property type="project" value="UniProtKB-KW"/>
</dbReference>
<dbReference type="InterPro" id="IPR010614">
    <property type="entry name" value="RAD3-like_helicase_DEAD"/>
</dbReference>
<dbReference type="InterPro" id="IPR027417">
    <property type="entry name" value="P-loop_NTPase"/>
</dbReference>
<evidence type="ECO:0000256" key="4">
    <source>
        <dbReference type="ARBA" id="ARBA00022763"/>
    </source>
</evidence>
<evidence type="ECO:0000256" key="9">
    <source>
        <dbReference type="ARBA" id="ARBA00023014"/>
    </source>
</evidence>
<evidence type="ECO:0000256" key="7">
    <source>
        <dbReference type="ARBA" id="ARBA00022840"/>
    </source>
</evidence>
<dbReference type="SMART" id="SM00491">
    <property type="entry name" value="HELICc2"/>
    <property type="match status" value="1"/>
</dbReference>
<keyword evidence="10" id="KW-0238">DNA-binding</keyword>
<reference evidence="15" key="1">
    <citation type="submission" date="2020-12" db="EMBL/GenBank/DDBJ databases">
        <title>Vagococcus allomyrinae sp. nov. and Enterococcus lavae sp. nov., isolated from the larvae of Allomyrina dichotoma.</title>
        <authorList>
            <person name="Lee S.D."/>
        </authorList>
    </citation>
    <scope>NUCLEOTIDE SEQUENCE</scope>
    <source>
        <strain evidence="15">BWB3-3</strain>
    </source>
</reference>
<dbReference type="SMART" id="SM00488">
    <property type="entry name" value="DEXDc2"/>
    <property type="match status" value="1"/>
</dbReference>
<dbReference type="EMBL" id="JAEEGA010000021">
    <property type="protein sequence ID" value="MBP1043981.1"/>
    <property type="molecule type" value="Genomic_DNA"/>
</dbReference>
<dbReference type="InterPro" id="IPR045028">
    <property type="entry name" value="DinG/Rad3-like"/>
</dbReference>
<evidence type="ECO:0000256" key="2">
    <source>
        <dbReference type="ARBA" id="ARBA00022723"/>
    </source>
</evidence>
<evidence type="ECO:0000313" key="16">
    <source>
        <dbReference type="Proteomes" id="UP000674938"/>
    </source>
</evidence>
<evidence type="ECO:0000256" key="8">
    <source>
        <dbReference type="ARBA" id="ARBA00023004"/>
    </source>
</evidence>
<dbReference type="AlphaFoldDB" id="A0A940PDB7"/>
<keyword evidence="7" id="KW-0067">ATP-binding</keyword>
<evidence type="ECO:0000256" key="5">
    <source>
        <dbReference type="ARBA" id="ARBA00022801"/>
    </source>
</evidence>
<dbReference type="PANTHER" id="PTHR11472:SF34">
    <property type="entry name" value="REGULATOR OF TELOMERE ELONGATION HELICASE 1"/>
    <property type="match status" value="1"/>
</dbReference>
<evidence type="ECO:0000259" key="14">
    <source>
        <dbReference type="PROSITE" id="PS51193"/>
    </source>
</evidence>
<protein>
    <submittedName>
        <fullName evidence="15">ATP-dependent DNA helicase</fullName>
    </submittedName>
</protein>
<keyword evidence="12" id="KW-0413">Isomerase</keyword>
<evidence type="ECO:0000313" key="15">
    <source>
        <dbReference type="EMBL" id="MBP1043981.1"/>
    </source>
</evidence>
<dbReference type="PANTHER" id="PTHR11472">
    <property type="entry name" value="DNA REPAIR DEAD HELICASE RAD3/XP-D SUBFAMILY MEMBER"/>
    <property type="match status" value="1"/>
</dbReference>
<keyword evidence="11" id="KW-0234">DNA repair</keyword>
<proteinExistence type="inferred from homology"/>
<dbReference type="GO" id="GO:0016818">
    <property type="term" value="F:hydrolase activity, acting on acid anhydrides, in phosphorus-containing anhydrides"/>
    <property type="evidence" value="ECO:0007669"/>
    <property type="project" value="InterPro"/>
</dbReference>
<evidence type="ECO:0000256" key="11">
    <source>
        <dbReference type="ARBA" id="ARBA00023204"/>
    </source>
</evidence>
<keyword evidence="16" id="KW-1185">Reference proteome</keyword>
<evidence type="ECO:0000256" key="10">
    <source>
        <dbReference type="ARBA" id="ARBA00023125"/>
    </source>
</evidence>
<comment type="caution">
    <text evidence="15">The sequence shown here is derived from an EMBL/GenBank/DDBJ whole genome shotgun (WGS) entry which is preliminary data.</text>
</comment>
<name>A0A940PDB7_9ENTE</name>